<keyword evidence="4" id="KW-1185">Reference proteome</keyword>
<reference evidence="3" key="1">
    <citation type="journal article" date="2014" name="Int. J. Syst. Evol. Microbiol.">
        <title>Complete genome sequence of Corynebacterium casei LMG S-19264T (=DSM 44701T), isolated from a smear-ripened cheese.</title>
        <authorList>
            <consortium name="US DOE Joint Genome Institute (JGI-PGF)"/>
            <person name="Walter F."/>
            <person name="Albersmeier A."/>
            <person name="Kalinowski J."/>
            <person name="Ruckert C."/>
        </authorList>
    </citation>
    <scope>NUCLEOTIDE SEQUENCE</scope>
    <source>
        <strain evidence="3">CGMCC 1.12153</strain>
    </source>
</reference>
<reference evidence="3" key="2">
    <citation type="submission" date="2020-09" db="EMBL/GenBank/DDBJ databases">
        <authorList>
            <person name="Sun Q."/>
            <person name="Zhou Y."/>
        </authorList>
    </citation>
    <scope>NUCLEOTIDE SEQUENCE</scope>
    <source>
        <strain evidence="3">CGMCC 1.12153</strain>
    </source>
</reference>
<dbReference type="EMBL" id="BMEL01000005">
    <property type="protein sequence ID" value="GGF34371.1"/>
    <property type="molecule type" value="Genomic_DNA"/>
</dbReference>
<comment type="caution">
    <text evidence="3">The sequence shown here is derived from an EMBL/GenBank/DDBJ whole genome shotgun (WGS) entry which is preliminary data.</text>
</comment>
<evidence type="ECO:0008006" key="5">
    <source>
        <dbReference type="Google" id="ProtNLM"/>
    </source>
</evidence>
<accession>A0A917BAD9</accession>
<evidence type="ECO:0000256" key="1">
    <source>
        <dbReference type="SAM" id="MobiDB-lite"/>
    </source>
</evidence>
<dbReference type="RefSeq" id="WP_229735421.1">
    <property type="nucleotide sequence ID" value="NZ_BMEL01000005.1"/>
</dbReference>
<dbReference type="Pfam" id="PF13798">
    <property type="entry name" value="PCYCGC"/>
    <property type="match status" value="1"/>
</dbReference>
<evidence type="ECO:0000256" key="2">
    <source>
        <dbReference type="SAM" id="SignalP"/>
    </source>
</evidence>
<protein>
    <recommendedName>
        <fullName evidence="5">Lipoprotein</fullName>
    </recommendedName>
</protein>
<feature type="signal peptide" evidence="2">
    <location>
        <begin position="1"/>
        <end position="21"/>
    </location>
</feature>
<evidence type="ECO:0000313" key="3">
    <source>
        <dbReference type="EMBL" id="GGF34371.1"/>
    </source>
</evidence>
<keyword evidence="2" id="KW-0732">Signal</keyword>
<name>A0A917BAD9_HALAA</name>
<feature type="compositionally biased region" description="Basic and acidic residues" evidence="1">
    <location>
        <begin position="144"/>
        <end position="158"/>
    </location>
</feature>
<feature type="chain" id="PRO_5038549149" description="Lipoprotein" evidence="2">
    <location>
        <begin position="22"/>
        <end position="165"/>
    </location>
</feature>
<proteinExistence type="predicted"/>
<dbReference type="Proteomes" id="UP000660110">
    <property type="component" value="Unassembled WGS sequence"/>
</dbReference>
<gene>
    <name evidence="3" type="ORF">GCM10010954_36850</name>
</gene>
<sequence length="165" mass="18567">MKVKLFAIKSLLLTTFLIGCAGDQNEDTNQNHEGHSHETAEGGDIREETSGYEVMPAFLEEKHEDIQNIYVSVAQNKDLLENIPCYCGCGETVGHRDNYDCFVHENREDGSLVWDDHGTKCGVCLEIAAQAIIDYQDGKSTKDIRDDIDQQYEDRDIEPTPTPEV</sequence>
<dbReference type="PROSITE" id="PS51257">
    <property type="entry name" value="PROKAR_LIPOPROTEIN"/>
    <property type="match status" value="1"/>
</dbReference>
<feature type="region of interest" description="Disordered" evidence="1">
    <location>
        <begin position="144"/>
        <end position="165"/>
    </location>
</feature>
<feature type="compositionally biased region" description="Basic and acidic residues" evidence="1">
    <location>
        <begin position="29"/>
        <end position="46"/>
    </location>
</feature>
<organism evidence="3 4">
    <name type="scientific">Halobacillus andaensis</name>
    <dbReference type="NCBI Taxonomy" id="1176239"/>
    <lineage>
        <taxon>Bacteria</taxon>
        <taxon>Bacillati</taxon>
        <taxon>Bacillota</taxon>
        <taxon>Bacilli</taxon>
        <taxon>Bacillales</taxon>
        <taxon>Bacillaceae</taxon>
        <taxon>Halobacillus</taxon>
    </lineage>
</organism>
<evidence type="ECO:0000313" key="4">
    <source>
        <dbReference type="Proteomes" id="UP000660110"/>
    </source>
</evidence>
<dbReference type="InterPro" id="IPR025673">
    <property type="entry name" value="PCYCGC"/>
</dbReference>
<feature type="region of interest" description="Disordered" evidence="1">
    <location>
        <begin position="27"/>
        <end position="46"/>
    </location>
</feature>
<dbReference type="AlphaFoldDB" id="A0A917BAD9"/>